<dbReference type="PANTHER" id="PTHR30419">
    <property type="entry name" value="HTH-TYPE TRANSCRIPTIONAL REGULATOR YBHD"/>
    <property type="match status" value="1"/>
</dbReference>
<evidence type="ECO:0000259" key="5">
    <source>
        <dbReference type="PROSITE" id="PS50931"/>
    </source>
</evidence>
<protein>
    <submittedName>
        <fullName evidence="6">DNA-binding transcriptional regulator, LysR family</fullName>
    </submittedName>
</protein>
<dbReference type="Gene3D" id="3.40.190.290">
    <property type="match status" value="1"/>
</dbReference>
<dbReference type="GO" id="GO:0003677">
    <property type="term" value="F:DNA binding"/>
    <property type="evidence" value="ECO:0007669"/>
    <property type="project" value="UniProtKB-KW"/>
</dbReference>
<evidence type="ECO:0000256" key="4">
    <source>
        <dbReference type="ARBA" id="ARBA00023163"/>
    </source>
</evidence>
<reference evidence="7" key="1">
    <citation type="submission" date="2016-10" db="EMBL/GenBank/DDBJ databases">
        <authorList>
            <person name="Varghese N."/>
            <person name="Submissions S."/>
        </authorList>
    </citation>
    <scope>NUCLEOTIDE SEQUENCE [LARGE SCALE GENOMIC DNA]</scope>
    <source>
        <strain evidence="7">DSM 19183</strain>
    </source>
</reference>
<dbReference type="OrthoDB" id="9803735at2"/>
<dbReference type="GO" id="GO:0005829">
    <property type="term" value="C:cytosol"/>
    <property type="evidence" value="ECO:0007669"/>
    <property type="project" value="TreeGrafter"/>
</dbReference>
<keyword evidence="3 6" id="KW-0238">DNA-binding</keyword>
<dbReference type="PROSITE" id="PS50931">
    <property type="entry name" value="HTH_LYSR"/>
    <property type="match status" value="1"/>
</dbReference>
<dbReference type="GO" id="GO:0003700">
    <property type="term" value="F:DNA-binding transcription factor activity"/>
    <property type="evidence" value="ECO:0007669"/>
    <property type="project" value="InterPro"/>
</dbReference>
<feature type="domain" description="HTH lysR-type" evidence="5">
    <location>
        <begin position="1"/>
        <end position="59"/>
    </location>
</feature>
<dbReference type="EMBL" id="FNZU01000017">
    <property type="protein sequence ID" value="SEL30431.1"/>
    <property type="molecule type" value="Genomic_DNA"/>
</dbReference>
<dbReference type="RefSeq" id="WP_091482826.1">
    <property type="nucleotide sequence ID" value="NZ_BJYC01000020.1"/>
</dbReference>
<dbReference type="STRING" id="426702.SAMN04488099_11731"/>
<keyword evidence="7" id="KW-1185">Reference proteome</keyword>
<sequence length="300" mass="34812">MDITQMNYFITIVECGCNLSLAAKRIHISQSALSQFITHFERDEEVELFIRKNGRLDGLTASGKRIYKFALDIVSMHEEMEDTIRKEAAKQKGTIRIGLPSLVLTVLFSNFFSKFIVENPDVKIEIVEEGSYELKRMFFEKDLDYVVLVAPTDLDPKSYEEHVIQIDEYTAFMNRSHPLASKETIKWKDLNEFQIGTFKESFITNRLVKEKIRKKKSKAEVTLTSASWDFLVETANHSDIVSILPAPIKRYLKNDQVVMKHFDDPIPFNVLLCRPVKTSYTPVETFIHESMLSYFYQPID</sequence>
<dbReference type="SUPFAM" id="SSF46785">
    <property type="entry name" value="Winged helix' DNA-binding domain"/>
    <property type="match status" value="1"/>
</dbReference>
<dbReference type="InterPro" id="IPR036390">
    <property type="entry name" value="WH_DNA-bd_sf"/>
</dbReference>
<dbReference type="AlphaFoldDB" id="A0A1H7P3Q6"/>
<dbReference type="Gene3D" id="1.10.10.10">
    <property type="entry name" value="Winged helix-like DNA-binding domain superfamily/Winged helix DNA-binding domain"/>
    <property type="match status" value="1"/>
</dbReference>
<accession>A0A1H7P3Q6</accession>
<dbReference type="PANTHER" id="PTHR30419:SF8">
    <property type="entry name" value="NITROGEN ASSIMILATION TRANSCRIPTIONAL ACTIVATOR-RELATED"/>
    <property type="match status" value="1"/>
</dbReference>
<evidence type="ECO:0000313" key="7">
    <source>
        <dbReference type="Proteomes" id="UP000199081"/>
    </source>
</evidence>
<gene>
    <name evidence="6" type="ORF">SAMN04488099_11731</name>
</gene>
<keyword evidence="2" id="KW-0805">Transcription regulation</keyword>
<evidence type="ECO:0000256" key="1">
    <source>
        <dbReference type="ARBA" id="ARBA00009437"/>
    </source>
</evidence>
<evidence type="ECO:0000313" key="6">
    <source>
        <dbReference type="EMBL" id="SEL30431.1"/>
    </source>
</evidence>
<proteinExistence type="inferred from homology"/>
<dbReference type="InterPro" id="IPR005119">
    <property type="entry name" value="LysR_subst-bd"/>
</dbReference>
<evidence type="ECO:0000256" key="3">
    <source>
        <dbReference type="ARBA" id="ARBA00023125"/>
    </source>
</evidence>
<keyword evidence="4" id="KW-0804">Transcription</keyword>
<dbReference type="SUPFAM" id="SSF53850">
    <property type="entry name" value="Periplasmic binding protein-like II"/>
    <property type="match status" value="1"/>
</dbReference>
<dbReference type="Proteomes" id="UP000199081">
    <property type="component" value="Unassembled WGS sequence"/>
</dbReference>
<dbReference type="InterPro" id="IPR050950">
    <property type="entry name" value="HTH-type_LysR_regulators"/>
</dbReference>
<dbReference type="Pfam" id="PF00126">
    <property type="entry name" value="HTH_1"/>
    <property type="match status" value="1"/>
</dbReference>
<organism evidence="6 7">
    <name type="scientific">Alkalibacterium pelagium</name>
    <dbReference type="NCBI Taxonomy" id="426702"/>
    <lineage>
        <taxon>Bacteria</taxon>
        <taxon>Bacillati</taxon>
        <taxon>Bacillota</taxon>
        <taxon>Bacilli</taxon>
        <taxon>Lactobacillales</taxon>
        <taxon>Carnobacteriaceae</taxon>
        <taxon>Alkalibacterium</taxon>
    </lineage>
</organism>
<dbReference type="Pfam" id="PF03466">
    <property type="entry name" value="LysR_substrate"/>
    <property type="match status" value="1"/>
</dbReference>
<comment type="similarity">
    <text evidence="1">Belongs to the LysR transcriptional regulatory family.</text>
</comment>
<dbReference type="InterPro" id="IPR036388">
    <property type="entry name" value="WH-like_DNA-bd_sf"/>
</dbReference>
<evidence type="ECO:0000256" key="2">
    <source>
        <dbReference type="ARBA" id="ARBA00023015"/>
    </source>
</evidence>
<dbReference type="InterPro" id="IPR000847">
    <property type="entry name" value="LysR_HTH_N"/>
</dbReference>
<name>A0A1H7P3Q6_9LACT</name>